<accession>A0ABQ4X963</accession>
<reference evidence="1" key="1">
    <citation type="journal article" date="2022" name="Int. J. Mol. Sci.">
        <title>Draft Genome of Tanacetum Coccineum: Genomic Comparison of Closely Related Tanacetum-Family Plants.</title>
        <authorList>
            <person name="Yamashiro T."/>
            <person name="Shiraishi A."/>
            <person name="Nakayama K."/>
            <person name="Satake H."/>
        </authorList>
    </citation>
    <scope>NUCLEOTIDE SEQUENCE</scope>
</reference>
<name>A0ABQ4X963_9ASTR</name>
<evidence type="ECO:0000313" key="1">
    <source>
        <dbReference type="EMBL" id="GJS61789.1"/>
    </source>
</evidence>
<dbReference type="PANTHER" id="PTHR11439:SF496">
    <property type="entry name" value="RNA-DIRECTED DNA POLYMERASE"/>
    <property type="match status" value="1"/>
</dbReference>
<dbReference type="PANTHER" id="PTHR11439">
    <property type="entry name" value="GAG-POL-RELATED RETROTRANSPOSON"/>
    <property type="match status" value="1"/>
</dbReference>
<dbReference type="Proteomes" id="UP001151760">
    <property type="component" value="Unassembled WGS sequence"/>
</dbReference>
<dbReference type="CDD" id="cd09272">
    <property type="entry name" value="RNase_HI_RT_Ty1"/>
    <property type="match status" value="1"/>
</dbReference>
<dbReference type="EMBL" id="BQNB010009316">
    <property type="protein sequence ID" value="GJS61789.1"/>
    <property type="molecule type" value="Genomic_DNA"/>
</dbReference>
<reference evidence="1" key="2">
    <citation type="submission" date="2022-01" db="EMBL/GenBank/DDBJ databases">
        <authorList>
            <person name="Yamashiro T."/>
            <person name="Shiraishi A."/>
            <person name="Satake H."/>
            <person name="Nakayama K."/>
        </authorList>
    </citation>
    <scope>NUCLEOTIDE SEQUENCE</scope>
</reference>
<comment type="caution">
    <text evidence="1">The sequence shown here is derived from an EMBL/GenBank/DDBJ whole genome shotgun (WGS) entry which is preliminary data.</text>
</comment>
<organism evidence="1 2">
    <name type="scientific">Tanacetum coccineum</name>
    <dbReference type="NCBI Taxonomy" id="301880"/>
    <lineage>
        <taxon>Eukaryota</taxon>
        <taxon>Viridiplantae</taxon>
        <taxon>Streptophyta</taxon>
        <taxon>Embryophyta</taxon>
        <taxon>Tracheophyta</taxon>
        <taxon>Spermatophyta</taxon>
        <taxon>Magnoliopsida</taxon>
        <taxon>eudicotyledons</taxon>
        <taxon>Gunneridae</taxon>
        <taxon>Pentapetalae</taxon>
        <taxon>asterids</taxon>
        <taxon>campanulids</taxon>
        <taxon>Asterales</taxon>
        <taxon>Asteraceae</taxon>
        <taxon>Asteroideae</taxon>
        <taxon>Anthemideae</taxon>
        <taxon>Anthemidinae</taxon>
        <taxon>Tanacetum</taxon>
    </lineage>
</organism>
<gene>
    <name evidence="1" type="ORF">Tco_0656573</name>
</gene>
<keyword evidence="2" id="KW-1185">Reference proteome</keyword>
<protein>
    <recommendedName>
        <fullName evidence="3">Retrotransposon protein, putative, Ty1-copia subclass</fullName>
    </recommendedName>
</protein>
<proteinExistence type="predicted"/>
<evidence type="ECO:0000313" key="2">
    <source>
        <dbReference type="Proteomes" id="UP001151760"/>
    </source>
</evidence>
<evidence type="ECO:0008006" key="3">
    <source>
        <dbReference type="Google" id="ProtNLM"/>
    </source>
</evidence>
<sequence length="354" mass="39077">MEEASLHTTRKHLFISTQYYDKHGVPPTKRLFKVAMLDLSLNLLVHGERLEIRDYQLCAMDNVVFNIGFIDGLCYVSYVLIDCRNIQDGHAANFRPAHYSIHNFTLLRVLQALFDTSSGTGGDNLVAIQFGLSEASSKQPSLLSLAPVGQQGCSELLAPILLGLKDQKIVGNHCSWTMGARVLTKSGNLHEFLGSCYIDAGYLTDADDLKSQTGYVFVLNEGVVDWKSAKQSIFATSSAEAEYIAAYDASKEAVWVRKFIYRLGVVITIEEPISMYCNNIGAITIANESGITKGARHLCAKVHYLCEVIEFGDIKLEKVHTDDNLADPFTKALAFSKHSEHTKNIGMLPASSLM</sequence>